<reference evidence="2" key="1">
    <citation type="submission" date="2021-01" db="EMBL/GenBank/DDBJ databases">
        <title>Whole genome shotgun sequence of Virgisporangium aliadipatigenens NBRC 105644.</title>
        <authorList>
            <person name="Komaki H."/>
            <person name="Tamura T."/>
        </authorList>
    </citation>
    <scope>NUCLEOTIDE SEQUENCE</scope>
    <source>
        <strain evidence="2">NBRC 105644</strain>
    </source>
</reference>
<evidence type="ECO:0000256" key="1">
    <source>
        <dbReference type="SAM" id="Phobius"/>
    </source>
</evidence>
<dbReference type="SUPFAM" id="SSF110296">
    <property type="entry name" value="Oligoxyloglucan reducing end-specific cellobiohydrolase"/>
    <property type="match status" value="1"/>
</dbReference>
<organism evidence="2 3">
    <name type="scientific">Virgisporangium aliadipatigenens</name>
    <dbReference type="NCBI Taxonomy" id="741659"/>
    <lineage>
        <taxon>Bacteria</taxon>
        <taxon>Bacillati</taxon>
        <taxon>Actinomycetota</taxon>
        <taxon>Actinomycetes</taxon>
        <taxon>Micromonosporales</taxon>
        <taxon>Micromonosporaceae</taxon>
        <taxon>Virgisporangium</taxon>
    </lineage>
</organism>
<dbReference type="RefSeq" id="WP_203898627.1">
    <property type="nucleotide sequence ID" value="NZ_BOPF01000006.1"/>
</dbReference>
<dbReference type="Proteomes" id="UP000619260">
    <property type="component" value="Unassembled WGS sequence"/>
</dbReference>
<comment type="caution">
    <text evidence="2">The sequence shown here is derived from an EMBL/GenBank/DDBJ whole genome shotgun (WGS) entry which is preliminary data.</text>
</comment>
<keyword evidence="1" id="KW-0812">Transmembrane</keyword>
<keyword evidence="1" id="KW-1133">Transmembrane helix</keyword>
<dbReference type="AlphaFoldDB" id="A0A8J4DNN0"/>
<keyword evidence="3" id="KW-1185">Reference proteome</keyword>
<protein>
    <submittedName>
        <fullName evidence="2">Uncharacterized protein</fullName>
    </submittedName>
</protein>
<feature type="transmembrane region" description="Helical" evidence="1">
    <location>
        <begin position="37"/>
        <end position="57"/>
    </location>
</feature>
<accession>A0A8J4DNN0</accession>
<name>A0A8J4DNN0_9ACTN</name>
<dbReference type="CDD" id="cd15482">
    <property type="entry name" value="Sialidase_non-viral"/>
    <property type="match status" value="1"/>
</dbReference>
<keyword evidence="1" id="KW-0472">Membrane</keyword>
<evidence type="ECO:0000313" key="2">
    <source>
        <dbReference type="EMBL" id="GIJ45070.1"/>
    </source>
</evidence>
<proteinExistence type="predicted"/>
<dbReference type="Gene3D" id="2.120.10.10">
    <property type="match status" value="1"/>
</dbReference>
<evidence type="ECO:0000313" key="3">
    <source>
        <dbReference type="Proteomes" id="UP000619260"/>
    </source>
</evidence>
<dbReference type="EMBL" id="BOPF01000006">
    <property type="protein sequence ID" value="GIJ45070.1"/>
    <property type="molecule type" value="Genomic_DNA"/>
</dbReference>
<sequence>MLLRDLLDDAVETAPPAAPLDVDTLYRAATRRRRTLAAARAAPVFALVAALVATLLVTRGGDRPDPYTGPAEGRQWPAVVWAGAADARHLYATLRECRDCDVVIRGSDDGGRTWTTRSEADLARGELNEPVPDDAWIDGLLGNEMRFTPSGGIVLGATVEARAPSTDGAGLAAIGSTDGARTWRPLYRTDTPIAAAPHDSVLRCTNDITGAGRQDGCVVDVLDPFVGTFAPLANQPPLRADSVRRFPDGTTWVTGTDRATGHPAVAVSPDLGLTWQPHVFTEVPPRDPNTARYDLSVATRDGSSANVTIAAPEGAAAWVFMRSRADAWSGGVMAGGTGGPLVGSYLAAGDAHVVITHDTAPEPSAKATYGAGVLPPRPDRLTYRIGEPGRPYRELTGPAFETGNPVVVTRDDRYVTFNRWVLLISDDGADWRTVPIR</sequence>
<gene>
    <name evidence="2" type="ORF">Val02_19560</name>
</gene>